<gene>
    <name evidence="7" type="ORF">FMM05_11120</name>
</gene>
<keyword evidence="2 4" id="KW-0378">Hydrolase</keyword>
<dbReference type="InterPro" id="IPR050288">
    <property type="entry name" value="Cellulose_deg_GH3"/>
</dbReference>
<dbReference type="InterPro" id="IPR037524">
    <property type="entry name" value="PA14/GLEYA"/>
</dbReference>
<dbReference type="PRINTS" id="PR00133">
    <property type="entry name" value="GLHYDRLASE3"/>
</dbReference>
<evidence type="ECO:0000256" key="2">
    <source>
        <dbReference type="ARBA" id="ARBA00022801"/>
    </source>
</evidence>
<dbReference type="InterPro" id="IPR036881">
    <property type="entry name" value="Glyco_hydro_3_C_sf"/>
</dbReference>
<evidence type="ECO:0000256" key="5">
    <source>
        <dbReference type="SAM" id="SignalP"/>
    </source>
</evidence>
<dbReference type="InterPro" id="IPR017853">
    <property type="entry name" value="GH"/>
</dbReference>
<dbReference type="InterPro" id="IPR001764">
    <property type="entry name" value="Glyco_hydro_3_N"/>
</dbReference>
<dbReference type="PROSITE" id="PS51820">
    <property type="entry name" value="PA14"/>
    <property type="match status" value="1"/>
</dbReference>
<reference evidence="7 8" key="1">
    <citation type="submission" date="2019-07" db="EMBL/GenBank/DDBJ databases">
        <title>Flavobacterium sp. nov., isolated from glacier ice.</title>
        <authorList>
            <person name="Liu Q."/>
            <person name="Xin Y.-H."/>
        </authorList>
    </citation>
    <scope>NUCLEOTIDE SEQUENCE [LARGE SCALE GENOMIC DNA]</scope>
    <source>
        <strain evidence="7 8">ZT4R6</strain>
    </source>
</reference>
<dbReference type="Gene3D" id="2.60.40.10">
    <property type="entry name" value="Immunoglobulins"/>
    <property type="match status" value="1"/>
</dbReference>
<dbReference type="PROSITE" id="PS00775">
    <property type="entry name" value="GLYCOSYL_HYDROL_F3"/>
    <property type="match status" value="1"/>
</dbReference>
<proteinExistence type="inferred from homology"/>
<evidence type="ECO:0000256" key="4">
    <source>
        <dbReference type="RuleBase" id="RU361161"/>
    </source>
</evidence>
<protein>
    <recommendedName>
        <fullName evidence="6">PA14 domain-containing protein</fullName>
    </recommendedName>
</protein>
<dbReference type="InterPro" id="IPR026891">
    <property type="entry name" value="Fn3-like"/>
</dbReference>
<dbReference type="InterPro" id="IPR019800">
    <property type="entry name" value="Glyco_hydro_3_AS"/>
</dbReference>
<dbReference type="Gene3D" id="2.60.120.260">
    <property type="entry name" value="Galactose-binding domain-like"/>
    <property type="match status" value="1"/>
</dbReference>
<keyword evidence="8" id="KW-1185">Reference proteome</keyword>
<dbReference type="PANTHER" id="PTHR42715:SF10">
    <property type="entry name" value="BETA-GLUCOSIDASE"/>
    <property type="match status" value="1"/>
</dbReference>
<dbReference type="FunFam" id="2.60.40.10:FF:000495">
    <property type="entry name" value="Periplasmic beta-glucosidase"/>
    <property type="match status" value="1"/>
</dbReference>
<dbReference type="GO" id="GO:0005975">
    <property type="term" value="P:carbohydrate metabolic process"/>
    <property type="evidence" value="ECO:0007669"/>
    <property type="project" value="InterPro"/>
</dbReference>
<dbReference type="Proteomes" id="UP000320643">
    <property type="component" value="Unassembled WGS sequence"/>
</dbReference>
<keyword evidence="5" id="KW-0732">Signal</keyword>
<dbReference type="AlphaFoldDB" id="A0A552V1P2"/>
<evidence type="ECO:0000259" key="6">
    <source>
        <dbReference type="PROSITE" id="PS51820"/>
    </source>
</evidence>
<comment type="caution">
    <text evidence="7">The sequence shown here is derived from an EMBL/GenBank/DDBJ whole genome shotgun (WGS) entry which is preliminary data.</text>
</comment>
<keyword evidence="4" id="KW-0326">Glycosidase</keyword>
<dbReference type="Gene3D" id="3.20.20.300">
    <property type="entry name" value="Glycoside hydrolase, family 3, N-terminal domain"/>
    <property type="match status" value="1"/>
</dbReference>
<dbReference type="Pfam" id="PF00933">
    <property type="entry name" value="Glyco_hydro_3"/>
    <property type="match status" value="1"/>
</dbReference>
<dbReference type="InterPro" id="IPR011658">
    <property type="entry name" value="PA14_dom"/>
</dbReference>
<evidence type="ECO:0000313" key="7">
    <source>
        <dbReference type="EMBL" id="TRW24375.1"/>
    </source>
</evidence>
<feature type="signal peptide" evidence="5">
    <location>
        <begin position="1"/>
        <end position="20"/>
    </location>
</feature>
<dbReference type="Pfam" id="PF01915">
    <property type="entry name" value="Glyco_hydro_3_C"/>
    <property type="match status" value="1"/>
</dbReference>
<evidence type="ECO:0000313" key="8">
    <source>
        <dbReference type="Proteomes" id="UP000320643"/>
    </source>
</evidence>
<sequence length="826" mass="90496">MRKHLIIAALVVTAMAHAQAYKDAKAPVEDRVKSLLDAMTLDEKIDYIGGYKDFYIREISRLGLPQIKMTDGPVGTRNYGNTTAYPATVLAAASWDRNLAFKLGEALGVDARERGVHILLAPGVNIYRAPMNGRNFEYLGEDPYLSGEMAVGYIKGVQSQKVVATVKHFAANNQEWDRNHVSSDIDERTLREIYLPAFKAAVTKGNVGAVMDSYNLINGEHATQQNHLNNEILKGEWKFDGLVMSDWVATYDGVAAAKGGLDLEMPSGTFMNRKTLLPAIKSGALSEEVIDDKVRRILRVIFRFGFYDTPYKAVETIKDNLQNGQVALDVARGGMVLLKNEDSVLPINKDVKTIAVIGPNADLNVAGGGSSYTEPFHYVTLLKGIQEAMPNAKVVYVGNSIPQIENYVAASPLFTDKDSKTSGLKAEFFNNKNLEGKPVAQMVTPQVNFTSGGQNAIVVKGIGETDYSARYTGVVRVAKADMYKFSVRGDDGFRLYVDGKLVIDMWSDHAATLKSAELELKANKDYAIKLEYYQATGGASLAFAVFKDAVDFAGAVKAAKEADVAIVSVGFNSSSESEGFDRSFELPEYQDKLIQAVTKANPKTVVVLNAGGNLNMQSWLPQTKALLHAWYPGQEGGTAVADILTGRVNPSGKLPASFEKKWEDNPTFNNYYDKDGDKRVEYKEGLNVGYRYYDSAVVKPQFAFGYGLSYTMFEYSDLNITSNGSADATLTFKIKNAGNFDGAEVAQVYVHQVNSPVARPAKELKGFYKIFLKKGETKTVTIKLDADAFSYFKTDKKAFGYDAGTFEILVGAASDDIKLKGTITVK</sequence>
<dbReference type="Pfam" id="PF07691">
    <property type="entry name" value="PA14"/>
    <property type="match status" value="1"/>
</dbReference>
<dbReference type="EMBL" id="VJVZ01000006">
    <property type="protein sequence ID" value="TRW24375.1"/>
    <property type="molecule type" value="Genomic_DNA"/>
</dbReference>
<evidence type="ECO:0000256" key="1">
    <source>
        <dbReference type="ARBA" id="ARBA00005336"/>
    </source>
</evidence>
<dbReference type="InterPro" id="IPR036962">
    <property type="entry name" value="Glyco_hydro_3_N_sf"/>
</dbReference>
<dbReference type="Pfam" id="PF14310">
    <property type="entry name" value="Fn3-like"/>
    <property type="match status" value="1"/>
</dbReference>
<dbReference type="SUPFAM" id="SSF52279">
    <property type="entry name" value="Beta-D-glucan exohydrolase, C-terminal domain"/>
    <property type="match status" value="1"/>
</dbReference>
<comment type="similarity">
    <text evidence="1 4">Belongs to the glycosyl hydrolase 3 family.</text>
</comment>
<evidence type="ECO:0000256" key="3">
    <source>
        <dbReference type="ARBA" id="ARBA00023277"/>
    </source>
</evidence>
<organism evidence="7 8">
    <name type="scientific">Flavobacterium zepuense</name>
    <dbReference type="NCBI Taxonomy" id="2593302"/>
    <lineage>
        <taxon>Bacteria</taxon>
        <taxon>Pseudomonadati</taxon>
        <taxon>Bacteroidota</taxon>
        <taxon>Flavobacteriia</taxon>
        <taxon>Flavobacteriales</taxon>
        <taxon>Flavobacteriaceae</taxon>
        <taxon>Flavobacterium</taxon>
    </lineage>
</organism>
<dbReference type="OrthoDB" id="9805821at2"/>
<dbReference type="SMART" id="SM01217">
    <property type="entry name" value="Fn3_like"/>
    <property type="match status" value="1"/>
</dbReference>
<dbReference type="Gene3D" id="3.40.50.1700">
    <property type="entry name" value="Glycoside hydrolase family 3 C-terminal domain"/>
    <property type="match status" value="1"/>
</dbReference>
<dbReference type="GO" id="GO:0008422">
    <property type="term" value="F:beta-glucosidase activity"/>
    <property type="evidence" value="ECO:0007669"/>
    <property type="project" value="UniProtKB-ARBA"/>
</dbReference>
<dbReference type="InterPro" id="IPR002772">
    <property type="entry name" value="Glyco_hydro_3_C"/>
</dbReference>
<name>A0A552V1P2_9FLAO</name>
<feature type="domain" description="PA14" evidence="6">
    <location>
        <begin position="419"/>
        <end position="559"/>
    </location>
</feature>
<dbReference type="PANTHER" id="PTHR42715">
    <property type="entry name" value="BETA-GLUCOSIDASE"/>
    <property type="match status" value="1"/>
</dbReference>
<feature type="chain" id="PRO_5021965447" description="PA14 domain-containing protein" evidence="5">
    <location>
        <begin position="21"/>
        <end position="826"/>
    </location>
</feature>
<dbReference type="InterPro" id="IPR013783">
    <property type="entry name" value="Ig-like_fold"/>
</dbReference>
<dbReference type="SUPFAM" id="SSF51445">
    <property type="entry name" value="(Trans)glycosidases"/>
    <property type="match status" value="1"/>
</dbReference>
<keyword evidence="3" id="KW-0119">Carbohydrate metabolism</keyword>
<dbReference type="SMART" id="SM00758">
    <property type="entry name" value="PA14"/>
    <property type="match status" value="1"/>
</dbReference>
<dbReference type="RefSeq" id="WP_143373455.1">
    <property type="nucleotide sequence ID" value="NZ_VJVZ01000006.1"/>
</dbReference>
<accession>A0A552V1P2</accession>